<reference evidence="1" key="1">
    <citation type="journal article" date="2016" name="PLoS ONE">
        <title>A Deep Insight into the Sialome of Male and Female Aedes aegypti Mosquitoes.</title>
        <authorList>
            <person name="Ribeiro J.M."/>
            <person name="Martin-Martin I."/>
            <person name="Arca B."/>
            <person name="Calvo E."/>
        </authorList>
    </citation>
    <scope>NUCLEOTIDE SEQUENCE</scope>
    <source>
        <strain evidence="1">Liverpool</strain>
        <tissue evidence="1">Salivary glands</tissue>
    </source>
</reference>
<name>A0A0P6J3T3_AEDAE</name>
<protein>
    <submittedName>
        <fullName evidence="1">Uncharacterized protein</fullName>
    </submittedName>
</protein>
<proteinExistence type="evidence at transcript level"/>
<dbReference type="AlphaFoldDB" id="A0A0P6J3T3"/>
<accession>A0A0P6J3T3</accession>
<dbReference type="EMBL" id="GDUN01001167">
    <property type="protein sequence ID" value="JAN94752.1"/>
    <property type="molecule type" value="mRNA"/>
</dbReference>
<feature type="non-terminal residue" evidence="1">
    <location>
        <position position="67"/>
    </location>
</feature>
<sequence length="67" mass="7523">LPIDHFCNRTSCGRHEESRKFPLQKDPQPLGLEPTTLSLVLLNSWCLPLRISGPITSTVIFNNHVIA</sequence>
<feature type="non-terminal residue" evidence="1">
    <location>
        <position position="1"/>
    </location>
</feature>
<evidence type="ECO:0000313" key="1">
    <source>
        <dbReference type="EMBL" id="JAN94752.1"/>
    </source>
</evidence>
<organism evidence="1">
    <name type="scientific">Aedes aegypti</name>
    <name type="common">Yellowfever mosquito</name>
    <name type="synonym">Culex aegypti</name>
    <dbReference type="NCBI Taxonomy" id="7159"/>
    <lineage>
        <taxon>Eukaryota</taxon>
        <taxon>Metazoa</taxon>
        <taxon>Ecdysozoa</taxon>
        <taxon>Arthropoda</taxon>
        <taxon>Hexapoda</taxon>
        <taxon>Insecta</taxon>
        <taxon>Pterygota</taxon>
        <taxon>Neoptera</taxon>
        <taxon>Endopterygota</taxon>
        <taxon>Diptera</taxon>
        <taxon>Nematocera</taxon>
        <taxon>Culicoidea</taxon>
        <taxon>Culicidae</taxon>
        <taxon>Culicinae</taxon>
        <taxon>Aedini</taxon>
        <taxon>Aedes</taxon>
        <taxon>Stegomyia</taxon>
    </lineage>
</organism>